<comment type="caution">
    <text evidence="4">The sequence shown here is derived from an EMBL/GenBank/DDBJ whole genome shotgun (WGS) entry which is preliminary data.</text>
</comment>
<dbReference type="Gene3D" id="3.40.50.720">
    <property type="entry name" value="NAD(P)-binding Rossmann-like Domain"/>
    <property type="match status" value="1"/>
</dbReference>
<dbReference type="RefSeq" id="WP_325932447.1">
    <property type="nucleotide sequence ID" value="NZ_JAMZOO010000001.1"/>
</dbReference>
<dbReference type="SUPFAM" id="SSF51735">
    <property type="entry name" value="NAD(P)-binding Rossmann-fold domains"/>
    <property type="match status" value="1"/>
</dbReference>
<keyword evidence="2" id="KW-0604">Photosystem II</keyword>
<proteinExistence type="predicted"/>
<dbReference type="PANTHER" id="PTHR47128:SF2">
    <property type="entry name" value="PROTEIN HIGH CHLOROPHYLL FLUORESCENCE PHENOTYPE 244, CHLOROPLASTIC"/>
    <property type="match status" value="1"/>
</dbReference>
<accession>A0ABU6EC77</accession>
<evidence type="ECO:0000313" key="4">
    <source>
        <dbReference type="EMBL" id="MEB6856260.1"/>
    </source>
</evidence>
<dbReference type="Pfam" id="PF13460">
    <property type="entry name" value="NAD_binding_10"/>
    <property type="match status" value="1"/>
</dbReference>
<keyword evidence="1" id="KW-0602">Photosynthesis</keyword>
<evidence type="ECO:0000256" key="1">
    <source>
        <dbReference type="ARBA" id="ARBA00022531"/>
    </source>
</evidence>
<gene>
    <name evidence="4" type="ORF">NA736_04350</name>
</gene>
<dbReference type="InterPro" id="IPR036291">
    <property type="entry name" value="NAD(P)-bd_dom_sf"/>
</dbReference>
<evidence type="ECO:0000256" key="2">
    <source>
        <dbReference type="ARBA" id="ARBA00023276"/>
    </source>
</evidence>
<evidence type="ECO:0000313" key="5">
    <source>
        <dbReference type="Proteomes" id="UP001332939"/>
    </source>
</evidence>
<feature type="domain" description="NAD(P)-binding" evidence="3">
    <location>
        <begin position="8"/>
        <end position="192"/>
    </location>
</feature>
<dbReference type="EMBL" id="JAMZOO010000001">
    <property type="protein sequence ID" value="MEB6856260.1"/>
    <property type="molecule type" value="Genomic_DNA"/>
</dbReference>
<evidence type="ECO:0000259" key="3">
    <source>
        <dbReference type="Pfam" id="PF13460"/>
    </source>
</evidence>
<organism evidence="4 5">
    <name type="scientific">Proteus cibi</name>
    <dbReference type="NCBI Taxonomy" id="2050966"/>
    <lineage>
        <taxon>Bacteria</taxon>
        <taxon>Pseudomonadati</taxon>
        <taxon>Pseudomonadota</taxon>
        <taxon>Gammaproteobacteria</taxon>
        <taxon>Enterobacterales</taxon>
        <taxon>Morganellaceae</taxon>
        <taxon>Proteus</taxon>
    </lineage>
</organism>
<keyword evidence="5" id="KW-1185">Reference proteome</keyword>
<dbReference type="InterPro" id="IPR044256">
    <property type="entry name" value="HCF244-like"/>
</dbReference>
<dbReference type="InterPro" id="IPR016040">
    <property type="entry name" value="NAD(P)-bd_dom"/>
</dbReference>
<dbReference type="Proteomes" id="UP001332939">
    <property type="component" value="Unassembled WGS sequence"/>
</dbReference>
<dbReference type="CDD" id="cd05243">
    <property type="entry name" value="SDR_a5"/>
    <property type="match status" value="1"/>
</dbReference>
<reference evidence="4 5" key="1">
    <citation type="submission" date="2022-05" db="EMBL/GenBank/DDBJ databases">
        <title>Whole genome sequences of Escherichia coli of fish isolates collected from Assam, India.</title>
        <authorList>
            <person name="Sudha S."/>
            <person name="Muneeb K.H."/>
            <person name="Rakshit O."/>
            <person name="Mendem S.K."/>
            <person name="Raisen C."/>
            <person name="Holmes M.A."/>
            <person name="Shome B.R."/>
            <person name="Sivaraman G.K."/>
        </authorList>
    </citation>
    <scope>NUCLEOTIDE SEQUENCE [LARGE SCALE GENOMIC DNA]</scope>
    <source>
        <strain evidence="4 5">278</strain>
    </source>
</reference>
<name>A0ABU6EC77_9GAMM</name>
<protein>
    <submittedName>
        <fullName evidence="4">SDR family oxidoreductase</fullName>
    </submittedName>
</protein>
<dbReference type="PANTHER" id="PTHR47128">
    <property type="match status" value="1"/>
</dbReference>
<sequence>MKRILVAGATGYLGRFLVQALKTQGYWVRVLVRNYPQATQFTDVDDVFIGEITKPEQLKNSTKDIDCVISTVGITRQKEGLTYIDVDYQANKNLLEEAIKSQVKQFIYISAIDGDKYRQLKIFEAKERFVDKLKQSNLSYCVIRPNGYFSDMGDFLQMASSGKVYLFGSGKQQINPISGNDLAHFVVKMIGNNTTEISIGGPDILSLNQIAELAGIALNKKIKIIHLPDALRKITIFTLRHFTSQKFYGPLEFFLTFMGASHIGEVYGEEHLSDYYLDLANKRDSKNKHP</sequence>